<dbReference type="Gene3D" id="3.30.450.20">
    <property type="entry name" value="PAS domain"/>
    <property type="match status" value="5"/>
</dbReference>
<dbReference type="InterPro" id="IPR035965">
    <property type="entry name" value="PAS-like_dom_sf"/>
</dbReference>
<keyword evidence="4" id="KW-0808">Transferase</keyword>
<dbReference type="Pfam" id="PF02518">
    <property type="entry name" value="HATPase_c"/>
    <property type="match status" value="1"/>
</dbReference>
<dbReference type="Gene3D" id="3.30.450.40">
    <property type="match status" value="2"/>
</dbReference>
<dbReference type="InterPro" id="IPR000700">
    <property type="entry name" value="PAS-assoc_C"/>
</dbReference>
<dbReference type="InterPro" id="IPR003594">
    <property type="entry name" value="HATPase_dom"/>
</dbReference>
<dbReference type="SMART" id="SM00086">
    <property type="entry name" value="PAC"/>
    <property type="match status" value="4"/>
</dbReference>
<dbReference type="NCBIfam" id="TIGR00229">
    <property type="entry name" value="sensory_box"/>
    <property type="match status" value="5"/>
</dbReference>
<protein>
    <recommendedName>
        <fullName evidence="2">histidine kinase</fullName>
        <ecNumber evidence="2">2.7.13.3</ecNumber>
    </recommendedName>
</protein>
<dbReference type="InterPro" id="IPR013656">
    <property type="entry name" value="PAS_4"/>
</dbReference>
<keyword evidence="6" id="KW-0175">Coiled coil</keyword>
<dbReference type="Pfam" id="PF00989">
    <property type="entry name" value="PAS"/>
    <property type="match status" value="1"/>
</dbReference>
<dbReference type="PROSITE" id="PS50113">
    <property type="entry name" value="PAC"/>
    <property type="match status" value="3"/>
</dbReference>
<name>A0ABW4YCA1_9GAMM</name>
<dbReference type="PRINTS" id="PR00344">
    <property type="entry name" value="BCTRLSENSOR"/>
</dbReference>
<evidence type="ECO:0000256" key="5">
    <source>
        <dbReference type="ARBA" id="ARBA00022777"/>
    </source>
</evidence>
<evidence type="ECO:0000259" key="7">
    <source>
        <dbReference type="PROSITE" id="PS50109"/>
    </source>
</evidence>
<dbReference type="CDD" id="cd00082">
    <property type="entry name" value="HisKA"/>
    <property type="match status" value="1"/>
</dbReference>
<dbReference type="InterPro" id="IPR036097">
    <property type="entry name" value="HisK_dim/P_sf"/>
</dbReference>
<dbReference type="SMART" id="SM00091">
    <property type="entry name" value="PAS"/>
    <property type="match status" value="5"/>
</dbReference>
<keyword evidence="5" id="KW-0418">Kinase</keyword>
<evidence type="ECO:0000256" key="3">
    <source>
        <dbReference type="ARBA" id="ARBA00022553"/>
    </source>
</evidence>
<dbReference type="PANTHER" id="PTHR43304:SF1">
    <property type="entry name" value="PAC DOMAIN-CONTAINING PROTEIN"/>
    <property type="match status" value="1"/>
</dbReference>
<feature type="domain" description="PAS" evidence="8">
    <location>
        <begin position="14"/>
        <end position="72"/>
    </location>
</feature>
<dbReference type="EC" id="2.7.13.3" evidence="2"/>
<dbReference type="Proteomes" id="UP001597337">
    <property type="component" value="Unassembled WGS sequence"/>
</dbReference>
<dbReference type="InterPro" id="IPR003661">
    <property type="entry name" value="HisK_dim/P_dom"/>
</dbReference>
<dbReference type="InterPro" id="IPR001610">
    <property type="entry name" value="PAC"/>
</dbReference>
<dbReference type="CDD" id="cd00075">
    <property type="entry name" value="HATPase"/>
    <property type="match status" value="1"/>
</dbReference>
<feature type="domain" description="PAC" evidence="9">
    <location>
        <begin position="837"/>
        <end position="890"/>
    </location>
</feature>
<dbReference type="InterPro" id="IPR052162">
    <property type="entry name" value="Sensor_kinase/Photoreceptor"/>
</dbReference>
<dbReference type="InterPro" id="IPR004358">
    <property type="entry name" value="Sig_transdc_His_kin-like_C"/>
</dbReference>
<dbReference type="Pfam" id="PF13188">
    <property type="entry name" value="PAS_8"/>
    <property type="match status" value="1"/>
</dbReference>
<dbReference type="RefSeq" id="WP_386028008.1">
    <property type="nucleotide sequence ID" value="NZ_JBHUHX010000047.1"/>
</dbReference>
<accession>A0ABW4YCA1</accession>
<evidence type="ECO:0000313" key="10">
    <source>
        <dbReference type="EMBL" id="MFD2113263.1"/>
    </source>
</evidence>
<feature type="domain" description="PAS" evidence="8">
    <location>
        <begin position="607"/>
        <end position="675"/>
    </location>
</feature>
<feature type="domain" description="PAS" evidence="8">
    <location>
        <begin position="900"/>
        <end position="931"/>
    </location>
</feature>
<reference evidence="11" key="1">
    <citation type="journal article" date="2019" name="Int. J. Syst. Evol. Microbiol.">
        <title>The Global Catalogue of Microorganisms (GCM) 10K type strain sequencing project: providing services to taxonomists for standard genome sequencing and annotation.</title>
        <authorList>
            <consortium name="The Broad Institute Genomics Platform"/>
            <consortium name="The Broad Institute Genome Sequencing Center for Infectious Disease"/>
            <person name="Wu L."/>
            <person name="Ma J."/>
        </authorList>
    </citation>
    <scope>NUCLEOTIDE SEQUENCE [LARGE SCALE GENOMIC DNA]</scope>
    <source>
        <strain evidence="11">KACC 12597</strain>
    </source>
</reference>
<feature type="domain" description="PAS" evidence="8">
    <location>
        <begin position="122"/>
        <end position="194"/>
    </location>
</feature>
<feature type="domain" description="PAC" evidence="9">
    <location>
        <begin position="198"/>
        <end position="251"/>
    </location>
</feature>
<dbReference type="InterPro" id="IPR036890">
    <property type="entry name" value="HATPase_C_sf"/>
</dbReference>
<dbReference type="SUPFAM" id="SSF47384">
    <property type="entry name" value="Homodimeric domain of signal transducing histidine kinase"/>
    <property type="match status" value="1"/>
</dbReference>
<dbReference type="EMBL" id="JBHUHX010000047">
    <property type="protein sequence ID" value="MFD2113263.1"/>
    <property type="molecule type" value="Genomic_DNA"/>
</dbReference>
<dbReference type="SMART" id="SM00387">
    <property type="entry name" value="HATPase_c"/>
    <property type="match status" value="1"/>
</dbReference>
<feature type="coiled-coil region" evidence="6">
    <location>
        <begin position="1000"/>
        <end position="1027"/>
    </location>
</feature>
<evidence type="ECO:0000259" key="9">
    <source>
        <dbReference type="PROSITE" id="PS50113"/>
    </source>
</evidence>
<feature type="domain" description="Histidine kinase" evidence="7">
    <location>
        <begin position="1047"/>
        <end position="1279"/>
    </location>
</feature>
<comment type="catalytic activity">
    <reaction evidence="1">
        <text>ATP + protein L-histidine = ADP + protein N-phospho-L-histidine.</text>
        <dbReference type="EC" id="2.7.13.3"/>
    </reaction>
</comment>
<evidence type="ECO:0000256" key="4">
    <source>
        <dbReference type="ARBA" id="ARBA00022679"/>
    </source>
</evidence>
<dbReference type="SUPFAM" id="SSF55874">
    <property type="entry name" value="ATPase domain of HSP90 chaperone/DNA topoisomerase II/histidine kinase"/>
    <property type="match status" value="1"/>
</dbReference>
<dbReference type="InterPro" id="IPR013767">
    <property type="entry name" value="PAS_fold"/>
</dbReference>
<dbReference type="Pfam" id="PF01590">
    <property type="entry name" value="GAF"/>
    <property type="match status" value="2"/>
</dbReference>
<dbReference type="InterPro" id="IPR005467">
    <property type="entry name" value="His_kinase_dom"/>
</dbReference>
<keyword evidence="11" id="KW-1185">Reference proteome</keyword>
<dbReference type="InterPro" id="IPR003018">
    <property type="entry name" value="GAF"/>
</dbReference>
<dbReference type="PANTHER" id="PTHR43304">
    <property type="entry name" value="PHYTOCHROME-LIKE PROTEIN CPH1"/>
    <property type="match status" value="1"/>
</dbReference>
<dbReference type="Pfam" id="PF13426">
    <property type="entry name" value="PAS_9"/>
    <property type="match status" value="1"/>
</dbReference>
<dbReference type="InterPro" id="IPR000014">
    <property type="entry name" value="PAS"/>
</dbReference>
<evidence type="ECO:0000259" key="8">
    <source>
        <dbReference type="PROSITE" id="PS50112"/>
    </source>
</evidence>
<dbReference type="InterPro" id="IPR013655">
    <property type="entry name" value="PAS_fold_3"/>
</dbReference>
<dbReference type="Pfam" id="PF08447">
    <property type="entry name" value="PAS_3"/>
    <property type="match status" value="1"/>
</dbReference>
<proteinExistence type="predicted"/>
<dbReference type="CDD" id="cd00130">
    <property type="entry name" value="PAS"/>
    <property type="match status" value="5"/>
</dbReference>
<dbReference type="InterPro" id="IPR029016">
    <property type="entry name" value="GAF-like_dom_sf"/>
</dbReference>
<dbReference type="SUPFAM" id="SSF55785">
    <property type="entry name" value="PYP-like sensor domain (PAS domain)"/>
    <property type="match status" value="5"/>
</dbReference>
<comment type="caution">
    <text evidence="10">The sequence shown here is derived from an EMBL/GenBank/DDBJ whole genome shotgun (WGS) entry which is preliminary data.</text>
</comment>
<evidence type="ECO:0000256" key="1">
    <source>
        <dbReference type="ARBA" id="ARBA00000085"/>
    </source>
</evidence>
<dbReference type="SMART" id="SM00388">
    <property type="entry name" value="HisKA"/>
    <property type="match status" value="1"/>
</dbReference>
<keyword evidence="3" id="KW-0597">Phosphoprotein</keyword>
<evidence type="ECO:0000313" key="11">
    <source>
        <dbReference type="Proteomes" id="UP001597337"/>
    </source>
</evidence>
<gene>
    <name evidence="10" type="ORF">ACFSJC_15545</name>
</gene>
<dbReference type="Pfam" id="PF08448">
    <property type="entry name" value="PAS_4"/>
    <property type="match status" value="1"/>
</dbReference>
<evidence type="ECO:0000256" key="6">
    <source>
        <dbReference type="SAM" id="Coils"/>
    </source>
</evidence>
<dbReference type="PROSITE" id="PS50109">
    <property type="entry name" value="HIS_KIN"/>
    <property type="match status" value="1"/>
</dbReference>
<evidence type="ECO:0000256" key="2">
    <source>
        <dbReference type="ARBA" id="ARBA00012438"/>
    </source>
</evidence>
<dbReference type="Gene3D" id="1.10.287.130">
    <property type="match status" value="1"/>
</dbReference>
<dbReference type="SMART" id="SM00065">
    <property type="entry name" value="GAF"/>
    <property type="match status" value="2"/>
</dbReference>
<dbReference type="Gene3D" id="3.30.565.10">
    <property type="entry name" value="Histidine kinase-like ATPase, C-terminal domain"/>
    <property type="match status" value="1"/>
</dbReference>
<dbReference type="SUPFAM" id="SSF55781">
    <property type="entry name" value="GAF domain-like"/>
    <property type="match status" value="2"/>
</dbReference>
<feature type="domain" description="PAC" evidence="9">
    <location>
        <begin position="959"/>
        <end position="1009"/>
    </location>
</feature>
<dbReference type="PROSITE" id="PS50112">
    <property type="entry name" value="PAS"/>
    <property type="match status" value="4"/>
</dbReference>
<sequence length="1285" mass="146039">MNETEVTPNTGAWVFWIDEQAHILDVNQEACRALGYSREELLGMSILDLNTEYSPHDWPKHWRMLRQAKTQRFHAKHRRRDGSQCPIEVVAHYFEIAGCAYNCALAFPLTPGRETENALRESEERLSLALSVAGQGLYDWDIASGKTVINESLARMLGYAPADIEVTPSLWKSWLHPDERDLSLYLVRECIEGRRDGYELEQRLCTRRGDWIWVLSAGRAVQRDAKGRATRMLGTLLDITERKHAEARLKRHLDIEQAATEISALMINPEMEDLDRRLHWILERIGRLTQAERSYLLTIAPDPSAPANVHEWCDTNAQPDSETIRTFKTEDLRRVFDATPQDRVVRIRYSDLPDDSPYRPYLRQGKVRSALWVPIELNGRIRGLIGLDTIDHERDWGDEDARLLRMAAEILAHTLQHIDSDRRLKDNARFLEDLDRISRILTTPRPDDELMRNLLDTILDIFQADRAFFMYPGDTGTTSFHIPIEATRPEWPGVTATEGDIDSEGVKVITDTYFYEMVRCLMNTPGPHTLPATEEIRNSATVRRYDIRSQLTIALHPRSDRTWILGLHQCSHERDWSETEQRLFQAIAERVGDELSQHLLLKRLRESEHRFATAFRSNPAAMAITTLDEGRLIDANERWIELTGLRSEDLTGTTTKELGLWVDPELRDRMTAQLRDKGPFKDVPLEIMPRDGERRTVLWSAEIIALGAQPALLSLVQDQTLQRRAEQALQESEQRYRTIFESVAVSLWEEDISALNVAIEDMKAKGVQDIRAYLDSQPDVLTDCIRSIQVVDVNQQTLKMFGADSKEALLGALPQIWLPESRPAFQEIIAAIAEGQRHVELETVNQTLQGERRDILLAVALPDQEAAFANVLVSMIDITERKKAEKALRLAEISIMRSADAVFWVTPDGRLMNVNEQACELLGYQRDELLGMGIWDIDPELSEAEWPSRWELTRHLQRHRFERTNQRKDGTVFPIEVTANYFVFDGQEYDFAFVRDISDRKQADAELRRHREHLEELVNERTSALQQAMSQLVQSEKLAALGKLVAGVAHELNTPLGNARIVASTLEAHLSEIGAAIDEGALRRSQLTAFLAHAREAVDLLERNTSRAAELIGHFKQVAVDQTSMRRRRFNLRQTLNEMLVTLHPGFKHTTHHIEIEAPPELEMDSYPGPLEQVITNLVTNALKHGFAESESGRIRIQAHAEGTDAIGIRCSDDGIGIAPELLDRIFEPFFTTRLGEGGSGLGLYITYNLVTVALGGRIVVDSQPGQGTTFTLTLPRVGPDGQTP</sequence>
<organism evidence="10 11">
    <name type="scientific">Thiorhodococcus fuscus</name>
    <dbReference type="NCBI Taxonomy" id="527200"/>
    <lineage>
        <taxon>Bacteria</taxon>
        <taxon>Pseudomonadati</taxon>
        <taxon>Pseudomonadota</taxon>
        <taxon>Gammaproteobacteria</taxon>
        <taxon>Chromatiales</taxon>
        <taxon>Chromatiaceae</taxon>
        <taxon>Thiorhodococcus</taxon>
    </lineage>
</organism>